<dbReference type="PANTHER" id="PTHR42708:SF1">
    <property type="entry name" value="GLIDING MOTILITY PROTEIN MGLA"/>
    <property type="match status" value="1"/>
</dbReference>
<keyword evidence="4" id="KW-0342">GTP-binding</keyword>
<dbReference type="CDD" id="cd00882">
    <property type="entry name" value="Ras_like_GTPase"/>
    <property type="match status" value="1"/>
</dbReference>
<dbReference type="RefSeq" id="WP_344242508.1">
    <property type="nucleotide sequence ID" value="NZ_BAAAHH010000017.1"/>
</dbReference>
<gene>
    <name evidence="5" type="ORF">GCM10009550_41290</name>
</gene>
<dbReference type="Gene3D" id="3.40.50.300">
    <property type="entry name" value="P-loop containing nucleotide triphosphate hydrolases"/>
    <property type="match status" value="1"/>
</dbReference>
<evidence type="ECO:0000256" key="1">
    <source>
        <dbReference type="ARBA" id="ARBA00005290"/>
    </source>
</evidence>
<keyword evidence="6" id="KW-1185">Reference proteome</keyword>
<dbReference type="InterPro" id="IPR027417">
    <property type="entry name" value="P-loop_NTPase"/>
</dbReference>
<keyword evidence="3" id="KW-0378">Hydrolase</keyword>
<dbReference type="InterPro" id="IPR004130">
    <property type="entry name" value="Gpn"/>
</dbReference>
<evidence type="ECO:0000256" key="3">
    <source>
        <dbReference type="ARBA" id="ARBA00022801"/>
    </source>
</evidence>
<proteinExistence type="inferred from homology"/>
<dbReference type="SUPFAM" id="SSF52540">
    <property type="entry name" value="P-loop containing nucleoside triphosphate hydrolases"/>
    <property type="match status" value="1"/>
</dbReference>
<dbReference type="InterPro" id="IPR052705">
    <property type="entry name" value="Gliding_Motility_GTPase"/>
</dbReference>
<protein>
    <submittedName>
        <fullName evidence="5">ATP/GTP-binding protein</fullName>
    </submittedName>
</protein>
<reference evidence="5 6" key="1">
    <citation type="journal article" date="2019" name="Int. J. Syst. Evol. Microbiol.">
        <title>The Global Catalogue of Microorganisms (GCM) 10K type strain sequencing project: providing services to taxonomists for standard genome sequencing and annotation.</title>
        <authorList>
            <consortium name="The Broad Institute Genomics Platform"/>
            <consortium name="The Broad Institute Genome Sequencing Center for Infectious Disease"/>
            <person name="Wu L."/>
            <person name="Ma J."/>
        </authorList>
    </citation>
    <scope>NUCLEOTIDE SEQUENCE [LARGE SCALE GENOMIC DNA]</scope>
    <source>
        <strain evidence="5 6">JCM 10696</strain>
    </source>
</reference>
<organism evidence="5 6">
    <name type="scientific">Actinocorallia libanotica</name>
    <dbReference type="NCBI Taxonomy" id="46162"/>
    <lineage>
        <taxon>Bacteria</taxon>
        <taxon>Bacillati</taxon>
        <taxon>Actinomycetota</taxon>
        <taxon>Actinomycetes</taxon>
        <taxon>Streptosporangiales</taxon>
        <taxon>Thermomonosporaceae</taxon>
        <taxon>Actinocorallia</taxon>
    </lineage>
</organism>
<keyword evidence="2" id="KW-0547">Nucleotide-binding</keyword>
<dbReference type="EMBL" id="BAAAHH010000017">
    <property type="protein sequence ID" value="GAA0955869.1"/>
    <property type="molecule type" value="Genomic_DNA"/>
</dbReference>
<comment type="similarity">
    <text evidence="1">Belongs to the GPN-loop GTPase family.</text>
</comment>
<evidence type="ECO:0000256" key="2">
    <source>
        <dbReference type="ARBA" id="ARBA00022741"/>
    </source>
</evidence>
<dbReference type="Pfam" id="PF03029">
    <property type="entry name" value="ATP_bind_1"/>
    <property type="match status" value="1"/>
</dbReference>
<evidence type="ECO:0000256" key="4">
    <source>
        <dbReference type="ARBA" id="ARBA00023134"/>
    </source>
</evidence>
<accession>A0ABN1REX9</accession>
<evidence type="ECO:0000313" key="6">
    <source>
        <dbReference type="Proteomes" id="UP001500665"/>
    </source>
</evidence>
<dbReference type="PANTHER" id="PTHR42708">
    <property type="entry name" value="ATP/GTP-BINDING PROTEIN-RELATED"/>
    <property type="match status" value="1"/>
</dbReference>
<dbReference type="Proteomes" id="UP001500665">
    <property type="component" value="Unassembled WGS sequence"/>
</dbReference>
<name>A0ABN1REX9_9ACTN</name>
<sequence>MDSNSSGERYLPDTVQESVKILVVGGFGVGKSTLIGSVSEIAPLRTEEALTQAGADVDDLRGVDDKSTTTVALDFGRLTLSEHVVLYLFGAPGQRRFWDQWVSLATGAIGVVLLVDPRRITDAFDVLDQLEEKVDAPLLVAANQFDDAPVYSGSEIRQSLTLPDDVPVIGCDARNRSSCLTVLASLIQHAHSAHSPKALR</sequence>
<comment type="caution">
    <text evidence="5">The sequence shown here is derived from an EMBL/GenBank/DDBJ whole genome shotgun (WGS) entry which is preliminary data.</text>
</comment>
<evidence type="ECO:0000313" key="5">
    <source>
        <dbReference type="EMBL" id="GAA0955869.1"/>
    </source>
</evidence>